<evidence type="ECO:0000313" key="1">
    <source>
        <dbReference type="EMBL" id="RCI08364.1"/>
    </source>
</evidence>
<feature type="non-terminal residue" evidence="1">
    <location>
        <position position="1"/>
    </location>
</feature>
<comment type="caution">
    <text evidence="1">The sequence shown here is derived from an EMBL/GenBank/DDBJ whole genome shotgun (WGS) entry which is preliminary data.</text>
</comment>
<dbReference type="Proteomes" id="UP000253664">
    <property type="component" value="Unassembled WGS sequence"/>
</dbReference>
<organism evidence="1 2">
    <name type="scientific">Ophiocordyceps polyrhachis-furcata BCC 54312</name>
    <dbReference type="NCBI Taxonomy" id="1330021"/>
    <lineage>
        <taxon>Eukaryota</taxon>
        <taxon>Fungi</taxon>
        <taxon>Dikarya</taxon>
        <taxon>Ascomycota</taxon>
        <taxon>Pezizomycotina</taxon>
        <taxon>Sordariomycetes</taxon>
        <taxon>Hypocreomycetidae</taxon>
        <taxon>Hypocreales</taxon>
        <taxon>Ophiocordycipitaceae</taxon>
        <taxon>Ophiocordyceps</taxon>
    </lineage>
</organism>
<protein>
    <submittedName>
        <fullName evidence="1">Uncharacterized protein</fullName>
    </submittedName>
</protein>
<reference evidence="1 2" key="1">
    <citation type="journal article" date="2015" name="BMC Genomics">
        <title>Insights from the genome of Ophiocordyceps polyrhachis-furcata to pathogenicity and host specificity in insect fungi.</title>
        <authorList>
            <person name="Wichadakul D."/>
            <person name="Kobmoo N."/>
            <person name="Ingsriswang S."/>
            <person name="Tangphatsornruang S."/>
            <person name="Chantasingh D."/>
            <person name="Luangsa-ard J.J."/>
            <person name="Eurwilaichitr L."/>
        </authorList>
    </citation>
    <scope>NUCLEOTIDE SEQUENCE [LARGE SCALE GENOMIC DNA]</scope>
    <source>
        <strain evidence="1 2">BCC 54312</strain>
    </source>
</reference>
<sequence>EGIHAQSLIGIVIAARELGKSDFLSVGHDFSMRKNVGKKWVCLLKSVGKVESNEVFCGAMEEEEGGEKLVEMEMIISNQGVDHVIEKKKTNHVIVVFNEVEANNKLEVVLYYSKITWLYVIPFRDLEEDFNVMDQPDDLTLVRPSRSGAMTAIGTARRSLYSAPIAVTSRSGAMTAIAPL</sequence>
<keyword evidence="2" id="KW-1185">Reference proteome</keyword>
<dbReference type="EMBL" id="LKCN02000019">
    <property type="protein sequence ID" value="RCI08364.1"/>
    <property type="molecule type" value="Genomic_DNA"/>
</dbReference>
<accession>A0A367L1S0</accession>
<name>A0A367L1S0_9HYPO</name>
<gene>
    <name evidence="1" type="ORF">L249_8965</name>
</gene>
<evidence type="ECO:0000313" key="2">
    <source>
        <dbReference type="Proteomes" id="UP000253664"/>
    </source>
</evidence>
<proteinExistence type="predicted"/>
<dbReference type="AlphaFoldDB" id="A0A367L1S0"/>